<keyword evidence="12" id="KW-1185">Reference proteome</keyword>
<accession>A0A7W9ZH90</accession>
<dbReference type="Pfam" id="PF00512">
    <property type="entry name" value="HisKA"/>
    <property type="match status" value="1"/>
</dbReference>
<organism evidence="11 12">
    <name type="scientific">Novispirillum itersonii</name>
    <name type="common">Aquaspirillum itersonii</name>
    <dbReference type="NCBI Taxonomy" id="189"/>
    <lineage>
        <taxon>Bacteria</taxon>
        <taxon>Pseudomonadati</taxon>
        <taxon>Pseudomonadota</taxon>
        <taxon>Alphaproteobacteria</taxon>
        <taxon>Rhodospirillales</taxon>
        <taxon>Novispirillaceae</taxon>
        <taxon>Novispirillum</taxon>
    </lineage>
</organism>
<dbReference type="PROSITE" id="PS50112">
    <property type="entry name" value="PAS"/>
    <property type="match status" value="1"/>
</dbReference>
<evidence type="ECO:0000256" key="3">
    <source>
        <dbReference type="ARBA" id="ARBA00022553"/>
    </source>
</evidence>
<dbReference type="AlphaFoldDB" id="A0A7W9ZH90"/>
<feature type="transmembrane region" description="Helical" evidence="7">
    <location>
        <begin position="300"/>
        <end position="322"/>
    </location>
</feature>
<dbReference type="InterPro" id="IPR003594">
    <property type="entry name" value="HATPase_dom"/>
</dbReference>
<dbReference type="CDD" id="cd00082">
    <property type="entry name" value="HisKA"/>
    <property type="match status" value="1"/>
</dbReference>
<feature type="domain" description="Histidine kinase" evidence="8">
    <location>
        <begin position="603"/>
        <end position="821"/>
    </location>
</feature>
<comment type="caution">
    <text evidence="11">The sequence shown here is derived from an EMBL/GenBank/DDBJ whole genome shotgun (WGS) entry which is preliminary data.</text>
</comment>
<evidence type="ECO:0000313" key="11">
    <source>
        <dbReference type="EMBL" id="MBB6211033.1"/>
    </source>
</evidence>
<dbReference type="Gene3D" id="1.10.287.130">
    <property type="match status" value="1"/>
</dbReference>
<dbReference type="SMART" id="SM00091">
    <property type="entry name" value="PAS"/>
    <property type="match status" value="2"/>
</dbReference>
<evidence type="ECO:0000259" key="9">
    <source>
        <dbReference type="PROSITE" id="PS50112"/>
    </source>
</evidence>
<keyword evidence="7" id="KW-0812">Transmembrane</keyword>
<dbReference type="InterPro" id="IPR036097">
    <property type="entry name" value="HisK_dim/P_sf"/>
</dbReference>
<evidence type="ECO:0000256" key="6">
    <source>
        <dbReference type="SAM" id="MobiDB-lite"/>
    </source>
</evidence>
<dbReference type="EC" id="2.7.13.3" evidence="2"/>
<evidence type="ECO:0000256" key="1">
    <source>
        <dbReference type="ARBA" id="ARBA00000085"/>
    </source>
</evidence>
<comment type="catalytic activity">
    <reaction evidence="1">
        <text>ATP + protein L-histidine = ADP + protein N-phospho-L-histidine.</text>
        <dbReference type="EC" id="2.7.13.3"/>
    </reaction>
</comment>
<proteinExistence type="predicted"/>
<keyword evidence="5" id="KW-0418">Kinase</keyword>
<dbReference type="Gene3D" id="3.30.565.10">
    <property type="entry name" value="Histidine kinase-like ATPase, C-terminal domain"/>
    <property type="match status" value="1"/>
</dbReference>
<feature type="domain" description="PAC" evidence="10">
    <location>
        <begin position="540"/>
        <end position="592"/>
    </location>
</feature>
<evidence type="ECO:0000313" key="12">
    <source>
        <dbReference type="Proteomes" id="UP000544872"/>
    </source>
</evidence>
<dbReference type="PROSITE" id="PS50109">
    <property type="entry name" value="HIS_KIN"/>
    <property type="match status" value="1"/>
</dbReference>
<dbReference type="SMART" id="SM00388">
    <property type="entry name" value="HisKA"/>
    <property type="match status" value="1"/>
</dbReference>
<dbReference type="FunFam" id="3.30.565.10:FF:000006">
    <property type="entry name" value="Sensor histidine kinase WalK"/>
    <property type="match status" value="1"/>
</dbReference>
<dbReference type="SUPFAM" id="SSF55874">
    <property type="entry name" value="ATPase domain of HSP90 chaperone/DNA topoisomerase II/histidine kinase"/>
    <property type="match status" value="1"/>
</dbReference>
<dbReference type="SMART" id="SM00086">
    <property type="entry name" value="PAC"/>
    <property type="match status" value="2"/>
</dbReference>
<dbReference type="Proteomes" id="UP000544872">
    <property type="component" value="Unassembled WGS sequence"/>
</dbReference>
<dbReference type="PANTHER" id="PTHR43304">
    <property type="entry name" value="PHYTOCHROME-LIKE PROTEIN CPH1"/>
    <property type="match status" value="1"/>
</dbReference>
<dbReference type="InterPro" id="IPR013655">
    <property type="entry name" value="PAS_fold_3"/>
</dbReference>
<feature type="domain" description="PAS" evidence="9">
    <location>
        <begin position="363"/>
        <end position="413"/>
    </location>
</feature>
<evidence type="ECO:0000256" key="4">
    <source>
        <dbReference type="ARBA" id="ARBA00022679"/>
    </source>
</evidence>
<dbReference type="SUPFAM" id="SSF47384">
    <property type="entry name" value="Homodimeric domain of signal transducing histidine kinase"/>
    <property type="match status" value="1"/>
</dbReference>
<evidence type="ECO:0000259" key="8">
    <source>
        <dbReference type="PROSITE" id="PS50109"/>
    </source>
</evidence>
<dbReference type="SUPFAM" id="SSF55785">
    <property type="entry name" value="PYP-like sensor domain (PAS domain)"/>
    <property type="match status" value="2"/>
</dbReference>
<dbReference type="InterPro" id="IPR003661">
    <property type="entry name" value="HisK_dim/P_dom"/>
</dbReference>
<dbReference type="InterPro" id="IPR036890">
    <property type="entry name" value="HATPase_C_sf"/>
</dbReference>
<dbReference type="InterPro" id="IPR004358">
    <property type="entry name" value="Sig_transdc_His_kin-like_C"/>
</dbReference>
<reference evidence="11 12" key="1">
    <citation type="submission" date="2020-08" db="EMBL/GenBank/DDBJ databases">
        <title>Genomic Encyclopedia of Type Strains, Phase IV (KMG-IV): sequencing the most valuable type-strain genomes for metagenomic binning, comparative biology and taxonomic classification.</title>
        <authorList>
            <person name="Goeker M."/>
        </authorList>
    </citation>
    <scope>NUCLEOTIDE SEQUENCE [LARGE SCALE GENOMIC DNA]</scope>
    <source>
        <strain evidence="11 12">DSM 11590</strain>
    </source>
</reference>
<keyword evidence="3" id="KW-0597">Phosphoprotein</keyword>
<dbReference type="InterPro" id="IPR000700">
    <property type="entry name" value="PAS-assoc_C"/>
</dbReference>
<dbReference type="Pfam" id="PF08447">
    <property type="entry name" value="PAS_3"/>
    <property type="match status" value="2"/>
</dbReference>
<dbReference type="PANTHER" id="PTHR43304:SF1">
    <property type="entry name" value="PAC DOMAIN-CONTAINING PROTEIN"/>
    <property type="match status" value="1"/>
</dbReference>
<keyword evidence="7" id="KW-0472">Membrane</keyword>
<dbReference type="Gene3D" id="3.30.450.20">
    <property type="entry name" value="PAS domain"/>
    <property type="match status" value="4"/>
</dbReference>
<name>A0A7W9ZH90_NOVIT</name>
<dbReference type="NCBIfam" id="TIGR00229">
    <property type="entry name" value="sensory_box"/>
    <property type="match status" value="1"/>
</dbReference>
<dbReference type="EMBL" id="JACIIX010000009">
    <property type="protein sequence ID" value="MBB6211033.1"/>
    <property type="molecule type" value="Genomic_DNA"/>
</dbReference>
<dbReference type="PRINTS" id="PR00344">
    <property type="entry name" value="BCTRLSENSOR"/>
</dbReference>
<dbReference type="SMART" id="SM00387">
    <property type="entry name" value="HATPase_c"/>
    <property type="match status" value="1"/>
</dbReference>
<protein>
    <recommendedName>
        <fullName evidence="2">histidine kinase</fullName>
        <ecNumber evidence="2">2.7.13.3</ecNumber>
    </recommendedName>
</protein>
<dbReference type="CDD" id="cd12915">
    <property type="entry name" value="PDC2_DGC_like"/>
    <property type="match status" value="1"/>
</dbReference>
<dbReference type="InterPro" id="IPR000014">
    <property type="entry name" value="PAS"/>
</dbReference>
<evidence type="ECO:0000256" key="7">
    <source>
        <dbReference type="SAM" id="Phobius"/>
    </source>
</evidence>
<evidence type="ECO:0000259" key="10">
    <source>
        <dbReference type="PROSITE" id="PS50113"/>
    </source>
</evidence>
<evidence type="ECO:0000256" key="5">
    <source>
        <dbReference type="ARBA" id="ARBA00022777"/>
    </source>
</evidence>
<dbReference type="InterPro" id="IPR005467">
    <property type="entry name" value="His_kinase_dom"/>
</dbReference>
<dbReference type="Gene3D" id="2.10.70.100">
    <property type="match status" value="1"/>
</dbReference>
<gene>
    <name evidence="11" type="ORF">FHS48_002468</name>
</gene>
<evidence type="ECO:0000256" key="2">
    <source>
        <dbReference type="ARBA" id="ARBA00012438"/>
    </source>
</evidence>
<feature type="region of interest" description="Disordered" evidence="6">
    <location>
        <begin position="76"/>
        <end position="97"/>
    </location>
</feature>
<dbReference type="InterPro" id="IPR001610">
    <property type="entry name" value="PAC"/>
</dbReference>
<dbReference type="InterPro" id="IPR035965">
    <property type="entry name" value="PAS-like_dom_sf"/>
</dbReference>
<dbReference type="CDD" id="cd00130">
    <property type="entry name" value="PAS"/>
    <property type="match status" value="2"/>
</dbReference>
<dbReference type="Pfam" id="PF02518">
    <property type="entry name" value="HATPase_c"/>
    <property type="match status" value="1"/>
</dbReference>
<dbReference type="GO" id="GO:0000155">
    <property type="term" value="F:phosphorelay sensor kinase activity"/>
    <property type="evidence" value="ECO:0007669"/>
    <property type="project" value="InterPro"/>
</dbReference>
<dbReference type="InterPro" id="IPR052162">
    <property type="entry name" value="Sensor_kinase/Photoreceptor"/>
</dbReference>
<dbReference type="RefSeq" id="WP_184263858.1">
    <property type="nucleotide sequence ID" value="NZ_JACIIX010000009.1"/>
</dbReference>
<keyword evidence="7" id="KW-1133">Transmembrane helix</keyword>
<keyword evidence="4" id="KW-0808">Transferase</keyword>
<dbReference type="PROSITE" id="PS50113">
    <property type="entry name" value="PAC"/>
    <property type="match status" value="1"/>
</dbReference>
<sequence>MQGSQTRPIILTALVCLATLWILAVLDGINNYFIIRRAAETRIMASARIIETRLVQVLRQTELFIDDLALAERFPETPTAVSPPARPAETTPRAHLPEESVLTSLRGQLEQDAILRGKPQNLTVVNRSGKIVRATSAGLIGQDVSHRYYFRAIADHPARDTLVIGEVIRSPLGGYIFVASKGFWRTENQLDFAVTASLPQTMLTEILRSSLTESGSERVALSNTNHDLLARFPDPPENPVGEKRLSPALKEFIASGAREAVLDAPSGADGEARIFALRRTQPYGVDITVSLPLREVLRPWFRQLAVVVTISGLLTALILFITRQAITREISRSRAEIRLRETESELSRAQKLARIGSWRPTPDGSAILLSDQMYSLLDLKPGTRMTQEQLADYIHPDDRLDVRAAYERASDGTAVDLIHRIVTPCGQRWVRQHGELLFDGNGVAVSGVCTLQDITRLKQAEELILQSRDHYLRLLETFPSLVWRSVSDGLPRYFNQTWLDFTGRTLEQEQNGGWLGGIHDDDLALVRDTLGSHLARKLPFTVEFRLRRADGEYRWLRCIAHPFTDMDGTFAGYIGAGFDITEQRQLLENLERSNAELEQFAYIASHDLREPLRMISSYLNLIERRLGPGMDPELAEFFGYARDGAQRMNRLILDVLEFSRVGRLSTPPRPVEMAAPVRQAITDLGPLVTDSGARIIVQAPLPGVQGNEEELIRLFQNLLSNAIQYRSPDRVPEITVSCQPGRHAHQFSVRDNGIGIPPDQFDRIFRIFQRLHGRETKAGSSGIGLAICKKIVEFHGGKIWAESDGTETGGTTFHFTLPAAAEDFAA</sequence>